<feature type="compositionally biased region" description="Basic and acidic residues" evidence="7">
    <location>
        <begin position="184"/>
        <end position="194"/>
    </location>
</feature>
<dbReference type="GO" id="GO:0006882">
    <property type="term" value="P:intracellular zinc ion homeostasis"/>
    <property type="evidence" value="ECO:0007669"/>
    <property type="project" value="TreeGrafter"/>
</dbReference>
<feature type="region of interest" description="Disordered" evidence="7">
    <location>
        <begin position="240"/>
        <end position="283"/>
    </location>
</feature>
<feature type="transmembrane region" description="Helical" evidence="8">
    <location>
        <begin position="357"/>
        <end position="377"/>
    </location>
</feature>
<feature type="transmembrane region" description="Helical" evidence="8">
    <location>
        <begin position="123"/>
        <end position="145"/>
    </location>
</feature>
<keyword evidence="5 8" id="KW-0472">Membrane</keyword>
<feature type="transmembrane region" description="Helical" evidence="8">
    <location>
        <begin position="157"/>
        <end position="177"/>
    </location>
</feature>
<name>A0AAV7Y0P4_9NEOP</name>
<evidence type="ECO:0000313" key="9">
    <source>
        <dbReference type="EMBL" id="KAJ1531011.1"/>
    </source>
</evidence>
<evidence type="ECO:0008006" key="11">
    <source>
        <dbReference type="Google" id="ProtNLM"/>
    </source>
</evidence>
<dbReference type="EMBL" id="JAPTSV010000002">
    <property type="protein sequence ID" value="KAJ1531011.1"/>
    <property type="molecule type" value="Genomic_DNA"/>
</dbReference>
<dbReference type="PANTHER" id="PTHR16950:SF25">
    <property type="entry name" value="ZINC TRANSPORTER SLC39A7"/>
    <property type="match status" value="1"/>
</dbReference>
<keyword evidence="4 8" id="KW-1133">Transmembrane helix</keyword>
<dbReference type="AlphaFoldDB" id="A0AAV7Y0P4"/>
<feature type="transmembrane region" description="Helical" evidence="8">
    <location>
        <begin position="28"/>
        <end position="49"/>
    </location>
</feature>
<reference evidence="9" key="1">
    <citation type="submission" date="2022-12" db="EMBL/GenBank/DDBJ databases">
        <title>Chromosome-level genome assembly of the bean flower thrips Megalurothrips usitatus.</title>
        <authorList>
            <person name="Ma L."/>
            <person name="Liu Q."/>
            <person name="Li H."/>
            <person name="Cai W."/>
        </authorList>
    </citation>
    <scope>NUCLEOTIDE SEQUENCE</scope>
    <source>
        <strain evidence="9">Cailab_2022a</strain>
    </source>
</reference>
<feature type="region of interest" description="Disordered" evidence="7">
    <location>
        <begin position="52"/>
        <end position="118"/>
    </location>
</feature>
<evidence type="ECO:0000256" key="1">
    <source>
        <dbReference type="ARBA" id="ARBA00004141"/>
    </source>
</evidence>
<dbReference type="InterPro" id="IPR003689">
    <property type="entry name" value="ZIP"/>
</dbReference>
<feature type="transmembrane region" description="Helical" evidence="8">
    <location>
        <begin position="417"/>
        <end position="433"/>
    </location>
</feature>
<sequence>MTKERTGRQSDQSATAAMEKGSFITKQLLVNICLAALCVLIFLSFPTLVKSHGHSHGDHDHHHHHHHHHDHNHDHSPEKPSFKYSRAANEAPPQQVVKEPVGTGQPAQPKMSNPVPAPSSSSIWMDAIGSTLLISVAPFLILYFVPLDGSPEREPLLKILLAFASGGLLGDAFLHLIPHALTPHSHDEHDDGHGHSHNHGHSHSHGEGHGGHDMSVGLSVLGGILVFLMVEKFVRLVKGDHGHSHGHSKPSTKETDTKAVKDSKDSGSAKGKSKEKEVSKKQPDEDIRVSAYLNLAADFAHNFTDGLAIGASYLAGRNVGIVTTVTILFHEVPHEIGDFAILIQSGCSRRKAMMLQLVTALGALSGTVTSLLVQGAGGAGISWILPFTAGGFIYVATVTVIPELLVDTKFWQSVKEIIALLVGVYMMVLIAEYE</sequence>
<evidence type="ECO:0000256" key="7">
    <source>
        <dbReference type="SAM" id="MobiDB-lite"/>
    </source>
</evidence>
<keyword evidence="10" id="KW-1185">Reference proteome</keyword>
<feature type="compositionally biased region" description="Basic and acidic residues" evidence="7">
    <location>
        <begin position="251"/>
        <end position="283"/>
    </location>
</feature>
<dbReference type="Pfam" id="PF02535">
    <property type="entry name" value="Zip"/>
    <property type="match status" value="1"/>
</dbReference>
<feature type="compositionally biased region" description="Basic and acidic residues" evidence="7">
    <location>
        <begin position="71"/>
        <end position="81"/>
    </location>
</feature>
<evidence type="ECO:0000256" key="8">
    <source>
        <dbReference type="SAM" id="Phobius"/>
    </source>
</evidence>
<feature type="transmembrane region" description="Helical" evidence="8">
    <location>
        <begin position="214"/>
        <end position="234"/>
    </location>
</feature>
<comment type="similarity">
    <text evidence="6">Belongs to the ZIP transporter (TC 2.A.5) family. KE4/Catsup subfamily.</text>
</comment>
<evidence type="ECO:0000256" key="6">
    <source>
        <dbReference type="ARBA" id="ARBA00038485"/>
    </source>
</evidence>
<feature type="transmembrane region" description="Helical" evidence="8">
    <location>
        <begin position="383"/>
        <end position="405"/>
    </location>
</feature>
<keyword evidence="3 8" id="KW-0812">Transmembrane</keyword>
<feature type="region of interest" description="Disordered" evidence="7">
    <location>
        <begin position="184"/>
        <end position="212"/>
    </location>
</feature>
<comment type="caution">
    <text evidence="9">The sequence shown here is derived from an EMBL/GenBank/DDBJ whole genome shotgun (WGS) entry which is preliminary data.</text>
</comment>
<gene>
    <name evidence="9" type="ORF">ONE63_005843</name>
</gene>
<comment type="subcellular location">
    <subcellularLocation>
        <location evidence="1">Membrane</location>
        <topology evidence="1">Multi-pass membrane protein</topology>
    </subcellularLocation>
</comment>
<evidence type="ECO:0000256" key="4">
    <source>
        <dbReference type="ARBA" id="ARBA00022989"/>
    </source>
</evidence>
<organism evidence="9 10">
    <name type="scientific">Megalurothrips usitatus</name>
    <name type="common">bean blossom thrips</name>
    <dbReference type="NCBI Taxonomy" id="439358"/>
    <lineage>
        <taxon>Eukaryota</taxon>
        <taxon>Metazoa</taxon>
        <taxon>Ecdysozoa</taxon>
        <taxon>Arthropoda</taxon>
        <taxon>Hexapoda</taxon>
        <taxon>Insecta</taxon>
        <taxon>Pterygota</taxon>
        <taxon>Neoptera</taxon>
        <taxon>Paraneoptera</taxon>
        <taxon>Thysanoptera</taxon>
        <taxon>Terebrantia</taxon>
        <taxon>Thripoidea</taxon>
        <taxon>Thripidae</taxon>
        <taxon>Megalurothrips</taxon>
    </lineage>
</organism>
<evidence type="ECO:0000313" key="10">
    <source>
        <dbReference type="Proteomes" id="UP001075354"/>
    </source>
</evidence>
<dbReference type="Proteomes" id="UP001075354">
    <property type="component" value="Chromosome 2"/>
</dbReference>
<feature type="compositionally biased region" description="Basic residues" evidence="7">
    <location>
        <begin position="61"/>
        <end position="70"/>
    </location>
</feature>
<dbReference type="PANTHER" id="PTHR16950">
    <property type="entry name" value="ZINC TRANSPORTER SLC39A7 HISTIDINE-RICH MEMBRANE PROTEIN KE4"/>
    <property type="match status" value="1"/>
</dbReference>
<accession>A0AAV7Y0P4</accession>
<evidence type="ECO:0000256" key="3">
    <source>
        <dbReference type="ARBA" id="ARBA00022692"/>
    </source>
</evidence>
<evidence type="ECO:0000256" key="5">
    <source>
        <dbReference type="ARBA" id="ARBA00023136"/>
    </source>
</evidence>
<keyword evidence="2" id="KW-0813">Transport</keyword>
<protein>
    <recommendedName>
        <fullName evidence="11">Protein catecholamines up</fullName>
    </recommendedName>
</protein>
<dbReference type="GO" id="GO:0016020">
    <property type="term" value="C:membrane"/>
    <property type="evidence" value="ECO:0007669"/>
    <property type="project" value="UniProtKB-SubCell"/>
</dbReference>
<evidence type="ECO:0000256" key="2">
    <source>
        <dbReference type="ARBA" id="ARBA00022448"/>
    </source>
</evidence>
<proteinExistence type="inferred from homology"/>
<dbReference type="GO" id="GO:0005385">
    <property type="term" value="F:zinc ion transmembrane transporter activity"/>
    <property type="evidence" value="ECO:0007669"/>
    <property type="project" value="TreeGrafter"/>
</dbReference>